<keyword evidence="1" id="KW-0732">Signal</keyword>
<feature type="signal peptide" evidence="1">
    <location>
        <begin position="1"/>
        <end position="19"/>
    </location>
</feature>
<dbReference type="EMBL" id="GL732534">
    <property type="protein sequence ID" value="EFX84702.1"/>
    <property type="molecule type" value="Genomic_DNA"/>
</dbReference>
<dbReference type="KEGG" id="dpx:DAPPUDRAFT_314698"/>
<keyword evidence="3" id="KW-1185">Reference proteome</keyword>
<evidence type="ECO:0000256" key="1">
    <source>
        <dbReference type="SAM" id="SignalP"/>
    </source>
</evidence>
<dbReference type="InParanoid" id="E9G758"/>
<evidence type="ECO:0000313" key="3">
    <source>
        <dbReference type="Proteomes" id="UP000000305"/>
    </source>
</evidence>
<dbReference type="OrthoDB" id="6478758at2759"/>
<evidence type="ECO:0008006" key="4">
    <source>
        <dbReference type="Google" id="ProtNLM"/>
    </source>
</evidence>
<sequence>MAKLLMLLFLAATLKSSFGAICPNPQAYSGQSLCDPWGTYCGECVSFYKVCSDDTRTTSSWVQGQKVRGASLAFGTGIATFTNGKYDSGHTAIYVGQSSTGIDVWDQWVGQPVHQRTLRFDSTSYQNDGDNFYVIQ</sequence>
<dbReference type="InterPro" id="IPR047746">
    <property type="entry name" value="Dae2/Tae2-like"/>
</dbReference>
<gene>
    <name evidence="2" type="ORF">DAPPUDRAFT_314698</name>
</gene>
<feature type="chain" id="PRO_5003236719" description="Peptidase C51 domain-containing protein" evidence="1">
    <location>
        <begin position="20"/>
        <end position="136"/>
    </location>
</feature>
<dbReference type="NCBIfam" id="NF033857">
    <property type="entry name" value="BPSL0067_fam"/>
    <property type="match status" value="1"/>
</dbReference>
<reference evidence="2 3" key="1">
    <citation type="journal article" date="2011" name="Science">
        <title>The ecoresponsive genome of Daphnia pulex.</title>
        <authorList>
            <person name="Colbourne J.K."/>
            <person name="Pfrender M.E."/>
            <person name="Gilbert D."/>
            <person name="Thomas W.K."/>
            <person name="Tucker A."/>
            <person name="Oakley T.H."/>
            <person name="Tokishita S."/>
            <person name="Aerts A."/>
            <person name="Arnold G.J."/>
            <person name="Basu M.K."/>
            <person name="Bauer D.J."/>
            <person name="Caceres C.E."/>
            <person name="Carmel L."/>
            <person name="Casola C."/>
            <person name="Choi J.H."/>
            <person name="Detter J.C."/>
            <person name="Dong Q."/>
            <person name="Dusheyko S."/>
            <person name="Eads B.D."/>
            <person name="Frohlich T."/>
            <person name="Geiler-Samerotte K.A."/>
            <person name="Gerlach D."/>
            <person name="Hatcher P."/>
            <person name="Jogdeo S."/>
            <person name="Krijgsveld J."/>
            <person name="Kriventseva E.V."/>
            <person name="Kultz D."/>
            <person name="Laforsch C."/>
            <person name="Lindquist E."/>
            <person name="Lopez J."/>
            <person name="Manak J.R."/>
            <person name="Muller J."/>
            <person name="Pangilinan J."/>
            <person name="Patwardhan R.P."/>
            <person name="Pitluck S."/>
            <person name="Pritham E.J."/>
            <person name="Rechtsteiner A."/>
            <person name="Rho M."/>
            <person name="Rogozin I.B."/>
            <person name="Sakarya O."/>
            <person name="Salamov A."/>
            <person name="Schaack S."/>
            <person name="Shapiro H."/>
            <person name="Shiga Y."/>
            <person name="Skalitzky C."/>
            <person name="Smith Z."/>
            <person name="Souvorov A."/>
            <person name="Sung W."/>
            <person name="Tang Z."/>
            <person name="Tsuchiya D."/>
            <person name="Tu H."/>
            <person name="Vos H."/>
            <person name="Wang M."/>
            <person name="Wolf Y.I."/>
            <person name="Yamagata H."/>
            <person name="Yamada T."/>
            <person name="Ye Y."/>
            <person name="Shaw J.R."/>
            <person name="Andrews J."/>
            <person name="Crease T.J."/>
            <person name="Tang H."/>
            <person name="Lucas S.M."/>
            <person name="Robertson H.M."/>
            <person name="Bork P."/>
            <person name="Koonin E.V."/>
            <person name="Zdobnov E.M."/>
            <person name="Grigoriev I.V."/>
            <person name="Lynch M."/>
            <person name="Boore J.L."/>
        </authorList>
    </citation>
    <scope>NUCLEOTIDE SEQUENCE [LARGE SCALE GENOMIC DNA]</scope>
</reference>
<dbReference type="HOGENOM" id="CLU_155435_0_0_1"/>
<organism evidence="2 3">
    <name type="scientific">Daphnia pulex</name>
    <name type="common">Water flea</name>
    <dbReference type="NCBI Taxonomy" id="6669"/>
    <lineage>
        <taxon>Eukaryota</taxon>
        <taxon>Metazoa</taxon>
        <taxon>Ecdysozoa</taxon>
        <taxon>Arthropoda</taxon>
        <taxon>Crustacea</taxon>
        <taxon>Branchiopoda</taxon>
        <taxon>Diplostraca</taxon>
        <taxon>Cladocera</taxon>
        <taxon>Anomopoda</taxon>
        <taxon>Daphniidae</taxon>
        <taxon>Daphnia</taxon>
    </lineage>
</organism>
<dbReference type="PhylomeDB" id="E9G758"/>
<evidence type="ECO:0000313" key="2">
    <source>
        <dbReference type="EMBL" id="EFX84702.1"/>
    </source>
</evidence>
<protein>
    <recommendedName>
        <fullName evidence="4">Peptidase C51 domain-containing protein</fullName>
    </recommendedName>
</protein>
<accession>E9G758</accession>
<dbReference type="AlphaFoldDB" id="E9G758"/>
<name>E9G758_DAPPU</name>
<proteinExistence type="predicted"/>
<dbReference type="Proteomes" id="UP000000305">
    <property type="component" value="Unassembled WGS sequence"/>
</dbReference>